<dbReference type="Pfam" id="PF00990">
    <property type="entry name" value="GGDEF"/>
    <property type="match status" value="1"/>
</dbReference>
<evidence type="ECO:0000256" key="3">
    <source>
        <dbReference type="SAM" id="Phobius"/>
    </source>
</evidence>
<dbReference type="EC" id="2.7.7.65" evidence="1"/>
<comment type="catalytic activity">
    <reaction evidence="2">
        <text>2 GTP = 3',3'-c-di-GMP + 2 diphosphate</text>
        <dbReference type="Rhea" id="RHEA:24898"/>
        <dbReference type="ChEBI" id="CHEBI:33019"/>
        <dbReference type="ChEBI" id="CHEBI:37565"/>
        <dbReference type="ChEBI" id="CHEBI:58805"/>
        <dbReference type="EC" id="2.7.7.65"/>
    </reaction>
</comment>
<dbReference type="SUPFAM" id="SSF55073">
    <property type="entry name" value="Nucleotide cyclase"/>
    <property type="match status" value="1"/>
</dbReference>
<dbReference type="InterPro" id="IPR000160">
    <property type="entry name" value="GGDEF_dom"/>
</dbReference>
<sequence length="304" mass="34066">MIRLHKWKLLAIALATNLTILLSLAVGDIKPWASIDWLDIIGEGGVSLLAALWLVFTLNSRPTGSVTNLLSLGLALIFVGTFQDLMDEVIAIEDGLFLRGGIESTLMPLGLVVLTVGLYHWHKEQLLFTEQRRKREQDFREYRMQDTLTGLGDARFLKQQLEALQTQCQLNHQPLTLLLLDLDHFDQTNRRFGHREGDRLLRELGELILLNLRRCDLLCRYAGDRFAVVLPNTGELLAGQLAEQLTRAVEHFAYKTNQGETVYHSVSTGMATGADKSEDSAQALIERATLRLLAAKDLKAPRAA</sequence>
<evidence type="ECO:0000259" key="4">
    <source>
        <dbReference type="PROSITE" id="PS50887"/>
    </source>
</evidence>
<accession>A0ABT8T9G4</accession>
<dbReference type="Proteomes" id="UP001168380">
    <property type="component" value="Unassembled WGS sequence"/>
</dbReference>
<dbReference type="Gene3D" id="3.30.70.270">
    <property type="match status" value="1"/>
</dbReference>
<protein>
    <recommendedName>
        <fullName evidence="1">diguanylate cyclase</fullName>
        <ecNumber evidence="1">2.7.7.65</ecNumber>
    </recommendedName>
</protein>
<dbReference type="CDD" id="cd01949">
    <property type="entry name" value="GGDEF"/>
    <property type="match status" value="1"/>
</dbReference>
<name>A0ABT8T9G4_9GAMM</name>
<comment type="caution">
    <text evidence="5">The sequence shown here is derived from an EMBL/GenBank/DDBJ whole genome shotgun (WGS) entry which is preliminary data.</text>
</comment>
<keyword evidence="3" id="KW-1133">Transmembrane helix</keyword>
<dbReference type="InterPro" id="IPR050469">
    <property type="entry name" value="Diguanylate_Cyclase"/>
</dbReference>
<dbReference type="EMBL" id="JAULRT010000031">
    <property type="protein sequence ID" value="MDO3380776.1"/>
    <property type="molecule type" value="Genomic_DNA"/>
</dbReference>
<feature type="domain" description="GGDEF" evidence="4">
    <location>
        <begin position="173"/>
        <end position="304"/>
    </location>
</feature>
<dbReference type="PANTHER" id="PTHR45138">
    <property type="entry name" value="REGULATORY COMPONENTS OF SENSORY TRANSDUCTION SYSTEM"/>
    <property type="match status" value="1"/>
</dbReference>
<dbReference type="InterPro" id="IPR029787">
    <property type="entry name" value="Nucleotide_cyclase"/>
</dbReference>
<evidence type="ECO:0000313" key="6">
    <source>
        <dbReference type="Proteomes" id="UP001168380"/>
    </source>
</evidence>
<dbReference type="RefSeq" id="WP_302710895.1">
    <property type="nucleotide sequence ID" value="NZ_JAULRT010000031.1"/>
</dbReference>
<dbReference type="PANTHER" id="PTHR45138:SF9">
    <property type="entry name" value="DIGUANYLATE CYCLASE DGCM-RELATED"/>
    <property type="match status" value="1"/>
</dbReference>
<dbReference type="NCBIfam" id="TIGR00254">
    <property type="entry name" value="GGDEF"/>
    <property type="match status" value="1"/>
</dbReference>
<feature type="transmembrane region" description="Helical" evidence="3">
    <location>
        <begin position="106"/>
        <end position="122"/>
    </location>
</feature>
<keyword evidence="6" id="KW-1185">Reference proteome</keyword>
<dbReference type="SMART" id="SM00267">
    <property type="entry name" value="GGDEF"/>
    <property type="match status" value="1"/>
</dbReference>
<reference evidence="5" key="1">
    <citation type="submission" date="2023-07" db="EMBL/GenBank/DDBJ databases">
        <title>Gilvimarinus algae sp. nov., isolated from the surface of Kelp.</title>
        <authorList>
            <person name="Sun Y.Y."/>
            <person name="Gong Y."/>
            <person name="Du Z.J."/>
        </authorList>
    </citation>
    <scope>NUCLEOTIDE SEQUENCE</scope>
    <source>
        <strain evidence="5">SDUM040014</strain>
    </source>
</reference>
<dbReference type="InterPro" id="IPR043128">
    <property type="entry name" value="Rev_trsase/Diguanyl_cyclase"/>
</dbReference>
<evidence type="ECO:0000313" key="5">
    <source>
        <dbReference type="EMBL" id="MDO3380776.1"/>
    </source>
</evidence>
<keyword evidence="3" id="KW-0812">Transmembrane</keyword>
<feature type="transmembrane region" description="Helical" evidence="3">
    <location>
        <begin position="68"/>
        <end position="86"/>
    </location>
</feature>
<keyword evidence="3" id="KW-0472">Membrane</keyword>
<evidence type="ECO:0000256" key="1">
    <source>
        <dbReference type="ARBA" id="ARBA00012528"/>
    </source>
</evidence>
<proteinExistence type="predicted"/>
<organism evidence="5 6">
    <name type="scientific">Gilvimarinus algae</name>
    <dbReference type="NCBI Taxonomy" id="3058037"/>
    <lineage>
        <taxon>Bacteria</taxon>
        <taxon>Pseudomonadati</taxon>
        <taxon>Pseudomonadota</taxon>
        <taxon>Gammaproteobacteria</taxon>
        <taxon>Cellvibrionales</taxon>
        <taxon>Cellvibrionaceae</taxon>
        <taxon>Gilvimarinus</taxon>
    </lineage>
</organism>
<feature type="transmembrane region" description="Helical" evidence="3">
    <location>
        <begin position="37"/>
        <end position="56"/>
    </location>
</feature>
<dbReference type="PROSITE" id="PS50887">
    <property type="entry name" value="GGDEF"/>
    <property type="match status" value="1"/>
</dbReference>
<evidence type="ECO:0000256" key="2">
    <source>
        <dbReference type="ARBA" id="ARBA00034247"/>
    </source>
</evidence>
<gene>
    <name evidence="5" type="ORF">QWI16_01240</name>
</gene>